<keyword evidence="3" id="KW-1185">Reference proteome</keyword>
<feature type="transmembrane region" description="Helical" evidence="1">
    <location>
        <begin position="20"/>
        <end position="40"/>
    </location>
</feature>
<evidence type="ECO:0000313" key="2">
    <source>
        <dbReference type="EMBL" id="KAK7729841.1"/>
    </source>
</evidence>
<dbReference type="EMBL" id="JAJSPL020000066">
    <property type="protein sequence ID" value="KAK7729841.1"/>
    <property type="molecule type" value="Genomic_DNA"/>
</dbReference>
<comment type="caution">
    <text evidence="2">The sequence shown here is derived from an EMBL/GenBank/DDBJ whole genome shotgun (WGS) entry which is preliminary data.</text>
</comment>
<feature type="transmembrane region" description="Helical" evidence="1">
    <location>
        <begin position="60"/>
        <end position="82"/>
    </location>
</feature>
<feature type="transmembrane region" description="Helical" evidence="1">
    <location>
        <begin position="143"/>
        <end position="164"/>
    </location>
</feature>
<proteinExistence type="predicted"/>
<keyword evidence="1" id="KW-1133">Transmembrane helix</keyword>
<evidence type="ECO:0000256" key="1">
    <source>
        <dbReference type="SAM" id="Phobius"/>
    </source>
</evidence>
<dbReference type="Proteomes" id="UP001320245">
    <property type="component" value="Unassembled WGS sequence"/>
</dbReference>
<keyword evidence="1" id="KW-0472">Membrane</keyword>
<keyword evidence="1" id="KW-0812">Transmembrane</keyword>
<reference evidence="2 3" key="1">
    <citation type="journal article" date="2023" name="PLoS ONE">
        <title>Cytospora paraplurivora sp. nov. isolated from orchards with fruit tree decline syndrome in Ontario, Canada.</title>
        <authorList>
            <person name="Ilyukhin E."/>
            <person name="Nguyen H.D.T."/>
            <person name="Castle A.J."/>
            <person name="Ellouze W."/>
        </authorList>
    </citation>
    <scope>NUCLEOTIDE SEQUENCE [LARGE SCALE GENOMIC DNA]</scope>
    <source>
        <strain evidence="2 3">FDS-564</strain>
    </source>
</reference>
<organism evidence="2 3">
    <name type="scientific">Cytospora paraplurivora</name>
    <dbReference type="NCBI Taxonomy" id="2898453"/>
    <lineage>
        <taxon>Eukaryota</taxon>
        <taxon>Fungi</taxon>
        <taxon>Dikarya</taxon>
        <taxon>Ascomycota</taxon>
        <taxon>Pezizomycotina</taxon>
        <taxon>Sordariomycetes</taxon>
        <taxon>Sordariomycetidae</taxon>
        <taxon>Diaporthales</taxon>
        <taxon>Cytosporaceae</taxon>
        <taxon>Cytospora</taxon>
    </lineage>
</organism>
<gene>
    <name evidence="2" type="ORF">SLS53_009139</name>
</gene>
<accession>A0AAN9YCD9</accession>
<dbReference type="AlphaFoldDB" id="A0AAN9YCD9"/>
<feature type="transmembrane region" description="Helical" evidence="1">
    <location>
        <begin position="103"/>
        <end position="123"/>
    </location>
</feature>
<name>A0AAN9YCD9_9PEZI</name>
<protein>
    <submittedName>
        <fullName evidence="2">Uncharacterized protein</fullName>
    </submittedName>
</protein>
<sequence length="191" mass="20491">MPNIVGQDAGDHPESRTLTFILRSVELTLTGLTCGLAFWMIVKNLPVPTGGDTSAGHATMFLLCAAFLGIGSALSGLIALCFKFDLLEALEPSSMKFGRIHYYPVYCGLLYLIVGTVGTWFAITQLRGASHCSANLSAFRGCGVLVAAVAMNCTALAATLVCSVKEHLRIRQWKSVIDRCEVTYGANRGRV</sequence>
<evidence type="ECO:0000313" key="3">
    <source>
        <dbReference type="Proteomes" id="UP001320245"/>
    </source>
</evidence>